<organism evidence="12 13">
    <name type="scientific">Succinatimonas hippei (strain DSM 22608 / JCM 16073 / KCTC 15190 / YIT 12066)</name>
    <dbReference type="NCBI Taxonomy" id="762983"/>
    <lineage>
        <taxon>Bacteria</taxon>
        <taxon>Pseudomonadati</taxon>
        <taxon>Pseudomonadota</taxon>
        <taxon>Gammaproteobacteria</taxon>
        <taxon>Aeromonadales</taxon>
        <taxon>Succinivibrionaceae</taxon>
        <taxon>Succinatimonas</taxon>
    </lineage>
</organism>
<evidence type="ECO:0000313" key="12">
    <source>
        <dbReference type="EMBL" id="EFY07252.1"/>
    </source>
</evidence>
<keyword evidence="6 11" id="KW-0812">Transmembrane</keyword>
<dbReference type="NCBIfam" id="NF003433">
    <property type="entry name" value="PRK04949.1"/>
    <property type="match status" value="1"/>
</dbReference>
<evidence type="ECO:0000256" key="1">
    <source>
        <dbReference type="ARBA" id="ARBA00004141"/>
    </source>
</evidence>
<evidence type="ECO:0000256" key="5">
    <source>
        <dbReference type="ARBA" id="ARBA00022605"/>
    </source>
</evidence>
<accession>E8LJS8</accession>
<feature type="transmembrane region" description="Helical" evidence="11">
    <location>
        <begin position="74"/>
        <end position="107"/>
    </location>
</feature>
<dbReference type="PANTHER" id="PTHR37468">
    <property type="entry name" value="SULFATE TRANSPORTER CYSZ"/>
    <property type="match status" value="1"/>
</dbReference>
<dbReference type="GO" id="GO:0019344">
    <property type="term" value="P:cysteine biosynthetic process"/>
    <property type="evidence" value="ECO:0007669"/>
    <property type="project" value="UniProtKB-KW"/>
</dbReference>
<dbReference type="AlphaFoldDB" id="E8LJS8"/>
<proteinExistence type="predicted"/>
<evidence type="ECO:0000256" key="11">
    <source>
        <dbReference type="SAM" id="Phobius"/>
    </source>
</evidence>
<keyword evidence="3" id="KW-1003">Cell membrane</keyword>
<dbReference type="GO" id="GO:0005886">
    <property type="term" value="C:plasma membrane"/>
    <property type="evidence" value="ECO:0007669"/>
    <property type="project" value="TreeGrafter"/>
</dbReference>
<protein>
    <submittedName>
        <fullName evidence="12">Putative sulfate transport protein CysZ</fullName>
    </submittedName>
</protein>
<evidence type="ECO:0000256" key="2">
    <source>
        <dbReference type="ARBA" id="ARBA00022448"/>
    </source>
</evidence>
<keyword evidence="8" id="KW-0764">Sulfate transport</keyword>
<gene>
    <name evidence="12" type="ORF">HMPREF9444_00962</name>
</gene>
<dbReference type="eggNOG" id="COG2981">
    <property type="taxonomic scope" value="Bacteria"/>
</dbReference>
<dbReference type="STRING" id="762983.HMPREF9444_00962"/>
<feature type="transmembrane region" description="Helical" evidence="11">
    <location>
        <begin position="147"/>
        <end position="165"/>
    </location>
</feature>
<evidence type="ECO:0000256" key="8">
    <source>
        <dbReference type="ARBA" id="ARBA00023032"/>
    </source>
</evidence>
<keyword evidence="2" id="KW-0813">Transport</keyword>
<keyword evidence="9 11" id="KW-0472">Membrane</keyword>
<reference evidence="12 13" key="1">
    <citation type="submission" date="2011-01" db="EMBL/GenBank/DDBJ databases">
        <authorList>
            <person name="Weinstock G."/>
            <person name="Sodergren E."/>
            <person name="Clifton S."/>
            <person name="Fulton L."/>
            <person name="Fulton B."/>
            <person name="Courtney L."/>
            <person name="Fronick C."/>
            <person name="Harrison M."/>
            <person name="Strong C."/>
            <person name="Farmer C."/>
            <person name="Delahaunty K."/>
            <person name="Markovic C."/>
            <person name="Hall O."/>
            <person name="Minx P."/>
            <person name="Tomlinson C."/>
            <person name="Mitreva M."/>
            <person name="Hou S."/>
            <person name="Chen J."/>
            <person name="Wollam A."/>
            <person name="Pepin K.H."/>
            <person name="Johnson M."/>
            <person name="Bhonagiri V."/>
            <person name="Zhang X."/>
            <person name="Suruliraj S."/>
            <person name="Warren W."/>
            <person name="Chinwalla A."/>
            <person name="Mardis E.R."/>
            <person name="Wilson R.K."/>
        </authorList>
    </citation>
    <scope>NUCLEOTIDE SEQUENCE [LARGE SCALE GENOMIC DNA]</scope>
    <source>
        <strain evidence="13">DSM 22608 / JCM 16073 / KCTC 15190 / YIT 12066</strain>
    </source>
</reference>
<evidence type="ECO:0000256" key="7">
    <source>
        <dbReference type="ARBA" id="ARBA00022989"/>
    </source>
</evidence>
<comment type="subcellular location">
    <subcellularLocation>
        <location evidence="1">Membrane</location>
        <topology evidence="1">Multi-pass membrane protein</topology>
    </subcellularLocation>
</comment>
<dbReference type="Proteomes" id="UP000018458">
    <property type="component" value="Unassembled WGS sequence"/>
</dbReference>
<dbReference type="OrthoDB" id="5292355at2"/>
<keyword evidence="10" id="KW-0198">Cysteine biosynthesis</keyword>
<evidence type="ECO:0000256" key="6">
    <source>
        <dbReference type="ARBA" id="ARBA00022692"/>
    </source>
</evidence>
<dbReference type="GO" id="GO:0000103">
    <property type="term" value="P:sulfate assimilation"/>
    <property type="evidence" value="ECO:0007669"/>
    <property type="project" value="TreeGrafter"/>
</dbReference>
<comment type="caution">
    <text evidence="12">The sequence shown here is derived from an EMBL/GenBank/DDBJ whole genome shotgun (WGS) entry which is preliminary data.</text>
</comment>
<evidence type="ECO:0000256" key="9">
    <source>
        <dbReference type="ARBA" id="ARBA00023136"/>
    </source>
</evidence>
<keyword evidence="5" id="KW-0028">Amino-acid biosynthesis</keyword>
<name>E8LJS8_SUCHY</name>
<sequence>MFKNSINQEISISDTLNHLIDGVKIAFSKECRAFVIIPIIINIFVMSLGGYFIFSYLNDFIFGLADNWPDFLKFVAYILSTILAIVLGFVGCYFFSTVATIIASPFYGFLSDKVEKMLTGKNANDDTVMDAIKDVPRILKREAQKQIFFLPRALLCLIITIIPGLNVISPILWFLLTAWMACLQYCDYAYDNHKTAFALMRKDLRDNRLSTFIFGMIVSIGISIPIINLILPPAAVCAGTKYYLQIQKSFTLDKE</sequence>
<dbReference type="InterPro" id="IPR059112">
    <property type="entry name" value="CysZ/EI24"/>
</dbReference>
<feature type="transmembrane region" description="Helical" evidence="11">
    <location>
        <begin position="33"/>
        <end position="54"/>
    </location>
</feature>
<keyword evidence="13" id="KW-1185">Reference proteome</keyword>
<keyword evidence="7 11" id="KW-1133">Transmembrane helix</keyword>
<feature type="transmembrane region" description="Helical" evidence="11">
    <location>
        <begin position="211"/>
        <end position="231"/>
    </location>
</feature>
<dbReference type="Pfam" id="PF07264">
    <property type="entry name" value="EI24"/>
    <property type="match status" value="1"/>
</dbReference>
<evidence type="ECO:0000256" key="10">
    <source>
        <dbReference type="ARBA" id="ARBA00023192"/>
    </source>
</evidence>
<dbReference type="InterPro" id="IPR050480">
    <property type="entry name" value="CysZ-like"/>
</dbReference>
<dbReference type="PANTHER" id="PTHR37468:SF1">
    <property type="entry name" value="SULFATE TRANSPORTER CYSZ"/>
    <property type="match status" value="1"/>
</dbReference>
<dbReference type="HOGENOM" id="CLU_070331_1_0_6"/>
<dbReference type="EMBL" id="AEVO01000045">
    <property type="protein sequence ID" value="EFY07252.1"/>
    <property type="molecule type" value="Genomic_DNA"/>
</dbReference>
<evidence type="ECO:0000256" key="3">
    <source>
        <dbReference type="ARBA" id="ARBA00022475"/>
    </source>
</evidence>
<dbReference type="RefSeq" id="WP_009143166.1">
    <property type="nucleotide sequence ID" value="NZ_GL830982.1"/>
</dbReference>
<evidence type="ECO:0000313" key="13">
    <source>
        <dbReference type="Proteomes" id="UP000018458"/>
    </source>
</evidence>
<dbReference type="GO" id="GO:0009675">
    <property type="term" value="F:high-affinity sulfate:proton symporter activity"/>
    <property type="evidence" value="ECO:0007669"/>
    <property type="project" value="TreeGrafter"/>
</dbReference>
<keyword evidence="4" id="KW-0997">Cell inner membrane</keyword>
<evidence type="ECO:0000256" key="4">
    <source>
        <dbReference type="ARBA" id="ARBA00022519"/>
    </source>
</evidence>